<reference evidence="2" key="1">
    <citation type="journal article" date="2023" name="Int. J. Syst. Evol. Microbiol.">
        <title>&lt;i&gt;Shewanella septentrionalis&lt;/i&gt; sp. nov. and &lt;i&gt;Shewanella holmiensis&lt;/i&gt; sp. nov., isolated from Baltic Sea water and sediments.</title>
        <authorList>
            <person name="Martin-Rodriguez A.J."/>
            <person name="Thorell K."/>
            <person name="Joffre E."/>
            <person name="Jensie-Markopoulos S."/>
            <person name="Moore E.R.B."/>
            <person name="Sjoling A."/>
        </authorList>
    </citation>
    <scope>NUCLEOTIDE SEQUENCE</scope>
    <source>
        <strain evidence="2">SP1S2-7</strain>
    </source>
</reference>
<feature type="transmembrane region" description="Helical" evidence="1">
    <location>
        <begin position="374"/>
        <end position="392"/>
    </location>
</feature>
<feature type="transmembrane region" description="Helical" evidence="1">
    <location>
        <begin position="87"/>
        <end position="104"/>
    </location>
</feature>
<dbReference type="RefSeq" id="WP_261299300.1">
    <property type="nucleotide sequence ID" value="NZ_JAMTCD010000020.1"/>
</dbReference>
<protein>
    <submittedName>
        <fullName evidence="2">Uncharacterized protein</fullName>
    </submittedName>
</protein>
<feature type="transmembrane region" description="Helical" evidence="1">
    <location>
        <begin position="317"/>
        <end position="337"/>
    </location>
</feature>
<organism evidence="2 3">
    <name type="scientific">Shewanella holmiensis</name>
    <dbReference type="NCBI Taxonomy" id="2952222"/>
    <lineage>
        <taxon>Bacteria</taxon>
        <taxon>Pseudomonadati</taxon>
        <taxon>Pseudomonadota</taxon>
        <taxon>Gammaproteobacteria</taxon>
        <taxon>Alteromonadales</taxon>
        <taxon>Shewanellaceae</taxon>
        <taxon>Shewanella</taxon>
    </lineage>
</organism>
<proteinExistence type="predicted"/>
<feature type="transmembrane region" description="Helical" evidence="1">
    <location>
        <begin position="217"/>
        <end position="239"/>
    </location>
</feature>
<evidence type="ECO:0000313" key="3">
    <source>
        <dbReference type="Proteomes" id="UP001155546"/>
    </source>
</evidence>
<evidence type="ECO:0000256" key="1">
    <source>
        <dbReference type="SAM" id="Phobius"/>
    </source>
</evidence>
<name>A0A9X2WPG8_9GAMM</name>
<keyword evidence="3" id="KW-1185">Reference proteome</keyword>
<feature type="transmembrane region" description="Helical" evidence="1">
    <location>
        <begin position="22"/>
        <end position="48"/>
    </location>
</feature>
<dbReference type="AlphaFoldDB" id="A0A9X2WPG8"/>
<accession>A0A9X2WPG8</accession>
<keyword evidence="1" id="KW-1133">Transmembrane helix</keyword>
<sequence>MLTYKDAGQMLLLLSVGVLPPFAGFFLGASSMALGIFIFFILLLLVKLERLPHILCVHKSIFIFLVISLFYALIQQIFIGVWATKSFFSIVALLLVFIIAYFLSKEILFQRPLNRNSIFILFWFLVFFAFLAIVTDFGIGYLVYGHNKSIFPFGEPSHFALFFGPFFLMIIAMTESRLIKLLYIFLVTTLALLIPSTTLLIYVLLALGLMIRFSKSSIFVFIPLLVAAIYTLLTDSYFLSRLILSNDSKNLTALVYLQGLQDAYNSIESTLGLGLGFQMLGTQPASLAGEQLKYLMGGDYLNRQDGGFLAAKIIAEFGVYGFFILVSYLVMFFKAFTNLKNGMFLNSEYPLASVFSLCFIYASFVEFFVRGVGYFSPSLFFFFVALFLHSMIPRQRCVNGKH</sequence>
<keyword evidence="1" id="KW-0472">Membrane</keyword>
<feature type="transmembrane region" description="Helical" evidence="1">
    <location>
        <begin position="60"/>
        <end position="81"/>
    </location>
</feature>
<dbReference type="EMBL" id="JAMTCD010000020">
    <property type="protein sequence ID" value="MCT7942953.1"/>
    <property type="molecule type" value="Genomic_DNA"/>
</dbReference>
<feature type="transmembrane region" description="Helical" evidence="1">
    <location>
        <begin position="116"/>
        <end position="144"/>
    </location>
</feature>
<dbReference type="Proteomes" id="UP001155546">
    <property type="component" value="Unassembled WGS sequence"/>
</dbReference>
<gene>
    <name evidence="2" type="ORF">NE535_14285</name>
</gene>
<keyword evidence="1" id="KW-0812">Transmembrane</keyword>
<feature type="transmembrane region" description="Helical" evidence="1">
    <location>
        <begin position="181"/>
        <end position="211"/>
    </location>
</feature>
<feature type="transmembrane region" description="Helical" evidence="1">
    <location>
        <begin position="349"/>
        <end position="369"/>
    </location>
</feature>
<comment type="caution">
    <text evidence="2">The sequence shown here is derived from an EMBL/GenBank/DDBJ whole genome shotgun (WGS) entry which is preliminary data.</text>
</comment>
<feature type="transmembrane region" description="Helical" evidence="1">
    <location>
        <begin position="156"/>
        <end position="174"/>
    </location>
</feature>
<evidence type="ECO:0000313" key="2">
    <source>
        <dbReference type="EMBL" id="MCT7942953.1"/>
    </source>
</evidence>